<protein>
    <submittedName>
        <fullName evidence="1">Uncharacterized protein</fullName>
    </submittedName>
</protein>
<dbReference type="Proteomes" id="UP000254711">
    <property type="component" value="Unassembled WGS sequence"/>
</dbReference>
<reference evidence="1 2" key="1">
    <citation type="submission" date="2018-07" db="EMBL/GenBank/DDBJ databases">
        <title>Dyella solisilvae sp. nov., isolated from the pine and broad-leaved mixed forest soil.</title>
        <authorList>
            <person name="Gao Z."/>
            <person name="Qiu L."/>
        </authorList>
    </citation>
    <scope>NUCLEOTIDE SEQUENCE [LARGE SCALE GENOMIC DNA]</scope>
    <source>
        <strain evidence="1 2">DHG54</strain>
    </source>
</reference>
<gene>
    <name evidence="1" type="ORF">DVT68_11150</name>
</gene>
<dbReference type="AlphaFoldDB" id="A0A370K8R4"/>
<name>A0A370K8R4_9GAMM</name>
<sequence length="62" mass="6666">MTEVHSSPVTISCELFDSVISVLTNLRFISESLAHLQDKESVVLPHTQLASAVIVALFKAAA</sequence>
<evidence type="ECO:0000313" key="1">
    <source>
        <dbReference type="EMBL" id="RDI99036.1"/>
    </source>
</evidence>
<comment type="caution">
    <text evidence="1">The sequence shown here is derived from an EMBL/GenBank/DDBJ whole genome shotgun (WGS) entry which is preliminary data.</text>
</comment>
<keyword evidence="2" id="KW-1185">Reference proteome</keyword>
<dbReference type="EMBL" id="QQSY01000002">
    <property type="protein sequence ID" value="RDI99036.1"/>
    <property type="molecule type" value="Genomic_DNA"/>
</dbReference>
<organism evidence="1 2">
    <name type="scientific">Dyella solisilvae</name>
    <dbReference type="NCBI Taxonomy" id="1920168"/>
    <lineage>
        <taxon>Bacteria</taxon>
        <taxon>Pseudomonadati</taxon>
        <taxon>Pseudomonadota</taxon>
        <taxon>Gammaproteobacteria</taxon>
        <taxon>Lysobacterales</taxon>
        <taxon>Rhodanobacteraceae</taxon>
        <taxon>Dyella</taxon>
    </lineage>
</organism>
<proteinExistence type="predicted"/>
<dbReference type="RefSeq" id="WP_114825123.1">
    <property type="nucleotide sequence ID" value="NZ_QQSY01000002.1"/>
</dbReference>
<accession>A0A370K8R4</accession>
<evidence type="ECO:0000313" key="2">
    <source>
        <dbReference type="Proteomes" id="UP000254711"/>
    </source>
</evidence>